<comment type="caution">
    <text evidence="22">The sequence shown here is derived from an EMBL/GenBank/DDBJ whole genome shotgun (WGS) entry which is preliminary data.</text>
</comment>
<dbReference type="GO" id="GO:0071897">
    <property type="term" value="P:DNA biosynthetic process"/>
    <property type="evidence" value="ECO:0007669"/>
    <property type="project" value="InterPro"/>
</dbReference>
<evidence type="ECO:0000256" key="1">
    <source>
        <dbReference type="ARBA" id="ARBA00001946"/>
    </source>
</evidence>
<dbReference type="NCBIfam" id="TIGR00574">
    <property type="entry name" value="dnl1"/>
    <property type="match status" value="1"/>
</dbReference>
<keyword evidence="7" id="KW-0479">Metal-binding</keyword>
<dbReference type="Pfam" id="PF04675">
    <property type="entry name" value="DNA_ligase_A_N"/>
    <property type="match status" value="1"/>
</dbReference>
<evidence type="ECO:0000256" key="2">
    <source>
        <dbReference type="ARBA" id="ARBA00004123"/>
    </source>
</evidence>
<evidence type="ECO:0000256" key="7">
    <source>
        <dbReference type="ARBA" id="ARBA00022723"/>
    </source>
</evidence>
<reference evidence="22 23" key="1">
    <citation type="submission" date="2016-04" db="EMBL/GenBank/DDBJ databases">
        <title>Genome analyses suggest a sexual origin of heterokaryosis in a supposedly ancient asexual fungus.</title>
        <authorList>
            <person name="Ropars J."/>
            <person name="Sedzielewska K."/>
            <person name="Noel J."/>
            <person name="Charron P."/>
            <person name="Farinelli L."/>
            <person name="Marton T."/>
            <person name="Kruger M."/>
            <person name="Pelin A."/>
            <person name="Brachmann A."/>
            <person name="Corradi N."/>
        </authorList>
    </citation>
    <scope>NUCLEOTIDE SEQUENCE [LARGE SCALE GENOMIC DNA]</scope>
    <source>
        <strain evidence="22 23">C2</strain>
    </source>
</reference>
<sequence length="931" mass="107660">MTSILDQATQSGSLTQTGVLTSETPLFSDFCRFLEVVSKESGDAKKKKCAKFIQNYRSKYGNDFYPVMRLLLPHLDKERTNYGMKEMVLAKTYISVMGLAKDSVYAKRLIHWKMPGSSRSKTAGDFASVAFEVISPRSTVVGRGTMPIEDVNYQLDVLNAASGKQEYQKVIRHFFNDYTAMEQKWIIRIILKELKIGISEKSIFSLFHPDASNLFNVCSDLRKVCEDLSDPHTRLQISDIILYHPFKPMLSKPVAVQNVIKTMGGDFWIEEKIDGERVQLHMKDGRFEYFSRRATQYTYLYGGSKFEGSLTPYIAELFHPRVKNIILDGEMVVYDPLLDIYKPFGTLKTAGKDHSNDPNKERPCFVVFDVVLINDKPVIDQPLQKRNEWLKTLVTEKPGYLRLLSHKEGSTAKDLIDALDEAVMKRQEGIIIKKPSSKYVLNERIDDWVKIKPEYLDSLGDSLDLLVIGADFGAGRRGNMFGSFMCGLRDSTSSDDNPKFISFCRFGTGQTMKEAEDIKNNYEGWQRYDPNNHPDWLELGKDKPHMIIHPENSLVVQVKAAEIVAGNQFASNYTLRFPRFEKIREDKDWESAMNYEEMMNLRRQASGRLQSRKVTEDDLVTTARAVKRKGKTAAPRRVKKYTMLETFTSNLGPVEEKSMIFKDMKFHIMLTKYKEYTKSDFERMIKEHGGSYSQHPGSDSEIHLIAEDASNFRVKNLISQGVRDIIHPRWITECIDALKLIPLSPKYMVFITESTKQEFLTRMDEWGDSYTDEVTIEDLQETFDLMPLDEETIFSNYPKRQKLADEIEERYFADTGLPNCLFRRCVVYIDYPPPLENINKLWALYEGCRDRLKLIELTLRYHDAQIVSDFSLSKITHVIFDEKDLSRFNEIKEFHEKRKISPYYVRSSWVTDSENCGVLLEDNEYIPKISK</sequence>
<name>A0A2N1NZM0_9GLOM</name>
<dbReference type="SUPFAM" id="SSF117018">
    <property type="entry name" value="ATP-dependent DNA ligase DNA-binding domain"/>
    <property type="match status" value="1"/>
</dbReference>
<proteinExistence type="inferred from homology"/>
<evidence type="ECO:0000313" key="22">
    <source>
        <dbReference type="EMBL" id="PKK79281.1"/>
    </source>
</evidence>
<dbReference type="EC" id="6.5.1.1" evidence="4"/>
<comment type="catalytic activity">
    <reaction evidence="18">
        <text>ATP + (deoxyribonucleotide)n-3'-hydroxyl + 5'-phospho-(deoxyribonucleotide)m = (deoxyribonucleotide)n+m + AMP + diphosphate.</text>
        <dbReference type="EC" id="6.5.1.1"/>
    </reaction>
</comment>
<dbReference type="VEuPathDB" id="FungiDB:RhiirA1_359469"/>
<dbReference type="InterPro" id="IPR000977">
    <property type="entry name" value="DNA_ligase_ATP-dep"/>
</dbReference>
<evidence type="ECO:0000256" key="13">
    <source>
        <dbReference type="ARBA" id="ARBA00023172"/>
    </source>
</evidence>
<comment type="similarity">
    <text evidence="3 19">Belongs to the ATP-dependent DNA ligase family.</text>
</comment>
<evidence type="ECO:0000256" key="16">
    <source>
        <dbReference type="ARBA" id="ARBA00030676"/>
    </source>
</evidence>
<evidence type="ECO:0000256" key="19">
    <source>
        <dbReference type="RuleBase" id="RU004196"/>
    </source>
</evidence>
<dbReference type="GO" id="GO:0046872">
    <property type="term" value="F:metal ion binding"/>
    <property type="evidence" value="ECO:0007669"/>
    <property type="project" value="UniProtKB-KW"/>
</dbReference>
<evidence type="ECO:0000256" key="5">
    <source>
        <dbReference type="ARBA" id="ARBA00022073"/>
    </source>
</evidence>
<dbReference type="GO" id="GO:0006303">
    <property type="term" value="P:double-strand break repair via nonhomologous end joining"/>
    <property type="evidence" value="ECO:0007669"/>
    <property type="project" value="TreeGrafter"/>
</dbReference>
<dbReference type="GO" id="GO:0003677">
    <property type="term" value="F:DNA binding"/>
    <property type="evidence" value="ECO:0007669"/>
    <property type="project" value="InterPro"/>
</dbReference>
<keyword evidence="15" id="KW-0539">Nucleus</keyword>
<dbReference type="InterPro" id="IPR012340">
    <property type="entry name" value="NA-bd_OB-fold"/>
</dbReference>
<dbReference type="Gene3D" id="2.40.50.140">
    <property type="entry name" value="Nucleic acid-binding proteins"/>
    <property type="match status" value="1"/>
</dbReference>
<dbReference type="Pfam" id="PF04679">
    <property type="entry name" value="DNA_ligase_A_C"/>
    <property type="match status" value="1"/>
</dbReference>
<dbReference type="PANTHER" id="PTHR45997">
    <property type="entry name" value="DNA LIGASE 4"/>
    <property type="match status" value="1"/>
</dbReference>
<keyword evidence="8" id="KW-0677">Repeat</keyword>
<dbReference type="CDD" id="cd17722">
    <property type="entry name" value="BRCT_DNA_ligase_IV_rpt1"/>
    <property type="match status" value="1"/>
</dbReference>
<evidence type="ECO:0000259" key="20">
    <source>
        <dbReference type="PROSITE" id="PS50160"/>
    </source>
</evidence>
<evidence type="ECO:0000256" key="3">
    <source>
        <dbReference type="ARBA" id="ARBA00007572"/>
    </source>
</evidence>
<feature type="domain" description="ATP-dependent DNA ligase family profile" evidence="20">
    <location>
        <begin position="356"/>
        <end position="490"/>
    </location>
</feature>
<dbReference type="AlphaFoldDB" id="A0A2N1NZM0"/>
<dbReference type="SUPFAM" id="SSF56091">
    <property type="entry name" value="DNA ligase/mRNA capping enzyme, catalytic domain"/>
    <property type="match status" value="1"/>
</dbReference>
<comment type="cofactor">
    <cofactor evidence="1">
        <name>Mg(2+)</name>
        <dbReference type="ChEBI" id="CHEBI:18420"/>
    </cofactor>
</comment>
<evidence type="ECO:0000256" key="17">
    <source>
        <dbReference type="ARBA" id="ARBA00031942"/>
    </source>
</evidence>
<dbReference type="InterPro" id="IPR001357">
    <property type="entry name" value="BRCT_dom"/>
</dbReference>
<feature type="domain" description="BRCT" evidence="21">
    <location>
        <begin position="855"/>
        <end position="927"/>
    </location>
</feature>
<keyword evidence="14" id="KW-0234">DNA repair</keyword>
<dbReference type="EMBL" id="LLXL01000050">
    <property type="protein sequence ID" value="PKK79281.1"/>
    <property type="molecule type" value="Genomic_DNA"/>
</dbReference>
<keyword evidence="6 22" id="KW-0436">Ligase</keyword>
<comment type="subcellular location">
    <subcellularLocation>
        <location evidence="2">Nucleus</location>
    </subcellularLocation>
</comment>
<dbReference type="GO" id="GO:0006297">
    <property type="term" value="P:nucleotide-excision repair, DNA gap filling"/>
    <property type="evidence" value="ECO:0007669"/>
    <property type="project" value="TreeGrafter"/>
</dbReference>
<dbReference type="GO" id="GO:0006310">
    <property type="term" value="P:DNA recombination"/>
    <property type="evidence" value="ECO:0007669"/>
    <property type="project" value="UniProtKB-KW"/>
</dbReference>
<keyword evidence="13" id="KW-0233">DNA recombination</keyword>
<dbReference type="InterPro" id="IPR012310">
    <property type="entry name" value="DNA_ligase_ATP-dep_cent"/>
</dbReference>
<keyword evidence="12" id="KW-0460">Magnesium</keyword>
<gene>
    <name evidence="22" type="ORF">RhiirC2_842754</name>
</gene>
<dbReference type="InterPro" id="IPR044125">
    <property type="entry name" value="Adenylation_DNA_ligase_IV"/>
</dbReference>
<dbReference type="SUPFAM" id="SSF52113">
    <property type="entry name" value="BRCT domain"/>
    <property type="match status" value="2"/>
</dbReference>
<dbReference type="SUPFAM" id="SSF50249">
    <property type="entry name" value="Nucleic acid-binding proteins"/>
    <property type="match status" value="1"/>
</dbReference>
<dbReference type="CDD" id="cd07903">
    <property type="entry name" value="Adenylation_DNA_ligase_IV"/>
    <property type="match status" value="1"/>
</dbReference>
<evidence type="ECO:0000256" key="12">
    <source>
        <dbReference type="ARBA" id="ARBA00022842"/>
    </source>
</evidence>
<dbReference type="GO" id="GO:0032807">
    <property type="term" value="C:DNA ligase IV complex"/>
    <property type="evidence" value="ECO:0007669"/>
    <property type="project" value="TreeGrafter"/>
</dbReference>
<dbReference type="Pfam" id="PF01068">
    <property type="entry name" value="DNA_ligase_A_M"/>
    <property type="match status" value="1"/>
</dbReference>
<dbReference type="Gene3D" id="1.10.3260.10">
    <property type="entry name" value="DNA ligase, ATP-dependent, N-terminal domain"/>
    <property type="match status" value="1"/>
</dbReference>
<dbReference type="PANTHER" id="PTHR45997:SF1">
    <property type="entry name" value="DNA LIGASE 4"/>
    <property type="match status" value="1"/>
</dbReference>
<keyword evidence="9" id="KW-0547">Nucleotide-binding</keyword>
<dbReference type="GO" id="GO:0005524">
    <property type="term" value="F:ATP binding"/>
    <property type="evidence" value="ECO:0007669"/>
    <property type="project" value="UniProtKB-KW"/>
</dbReference>
<keyword evidence="11" id="KW-0067">ATP-binding</keyword>
<dbReference type="InterPro" id="IPR029710">
    <property type="entry name" value="LIG4"/>
</dbReference>
<feature type="domain" description="BRCT" evidence="21">
    <location>
        <begin position="656"/>
        <end position="748"/>
    </location>
</feature>
<dbReference type="PROSITE" id="PS50160">
    <property type="entry name" value="DNA_LIGASE_A3"/>
    <property type="match status" value="1"/>
</dbReference>
<dbReference type="VEuPathDB" id="FungiDB:RhiirFUN_001750"/>
<evidence type="ECO:0000256" key="18">
    <source>
        <dbReference type="ARBA" id="ARBA00034003"/>
    </source>
</evidence>
<evidence type="ECO:0000313" key="23">
    <source>
        <dbReference type="Proteomes" id="UP000233469"/>
    </source>
</evidence>
<dbReference type="Gene3D" id="3.40.50.10190">
    <property type="entry name" value="BRCT domain"/>
    <property type="match status" value="2"/>
</dbReference>
<dbReference type="InterPro" id="IPR012309">
    <property type="entry name" value="DNA_ligase_ATP-dep_C"/>
</dbReference>
<evidence type="ECO:0000256" key="10">
    <source>
        <dbReference type="ARBA" id="ARBA00022763"/>
    </source>
</evidence>
<evidence type="ECO:0000259" key="21">
    <source>
        <dbReference type="PROSITE" id="PS50172"/>
    </source>
</evidence>
<dbReference type="Pfam" id="PF00533">
    <property type="entry name" value="BRCT"/>
    <property type="match status" value="1"/>
</dbReference>
<dbReference type="InterPro" id="IPR012308">
    <property type="entry name" value="DNA_ligase_ATP-dep_N"/>
</dbReference>
<evidence type="ECO:0000256" key="4">
    <source>
        <dbReference type="ARBA" id="ARBA00012727"/>
    </source>
</evidence>
<reference evidence="22 23" key="2">
    <citation type="submission" date="2017-10" db="EMBL/GenBank/DDBJ databases">
        <title>Extensive intraspecific genome diversity in a model arbuscular mycorrhizal fungus.</title>
        <authorList>
            <person name="Chen E.C.H."/>
            <person name="Morin E."/>
            <person name="Baudet D."/>
            <person name="Noel J."/>
            <person name="Ndikumana S."/>
            <person name="Charron P."/>
            <person name="St-Onge C."/>
            <person name="Giorgi J."/>
            <person name="Grigoriev I.V."/>
            <person name="Roux C."/>
            <person name="Martin F.M."/>
            <person name="Corradi N."/>
        </authorList>
    </citation>
    <scope>NUCLEOTIDE SEQUENCE [LARGE SCALE GENOMIC DNA]</scope>
    <source>
        <strain evidence="22 23">C2</strain>
    </source>
</reference>
<evidence type="ECO:0000256" key="14">
    <source>
        <dbReference type="ARBA" id="ARBA00023204"/>
    </source>
</evidence>
<keyword evidence="10" id="KW-0227">DNA damage</keyword>
<accession>A0A2N1NZM0</accession>
<evidence type="ECO:0000256" key="8">
    <source>
        <dbReference type="ARBA" id="ARBA00022737"/>
    </source>
</evidence>
<dbReference type="SMART" id="SM00292">
    <property type="entry name" value="BRCT"/>
    <property type="match status" value="2"/>
</dbReference>
<dbReference type="Gene3D" id="3.30.470.30">
    <property type="entry name" value="DNA ligase/mRNA capping enzyme"/>
    <property type="match status" value="1"/>
</dbReference>
<dbReference type="VEuPathDB" id="FungiDB:FUN_023632"/>
<evidence type="ECO:0000256" key="9">
    <source>
        <dbReference type="ARBA" id="ARBA00022741"/>
    </source>
</evidence>
<protein>
    <recommendedName>
        <fullName evidence="5">DNA ligase 4</fullName>
        <ecNumber evidence="4">6.5.1.1</ecNumber>
    </recommendedName>
    <alternativeName>
        <fullName evidence="17">DNA ligase IV</fullName>
    </alternativeName>
    <alternativeName>
        <fullName evidence="16">Polydeoxyribonucleotide synthase [ATP] 4</fullName>
    </alternativeName>
</protein>
<dbReference type="Proteomes" id="UP000233469">
    <property type="component" value="Unassembled WGS sequence"/>
</dbReference>
<evidence type="ECO:0000256" key="15">
    <source>
        <dbReference type="ARBA" id="ARBA00023242"/>
    </source>
</evidence>
<dbReference type="CDD" id="cd07968">
    <property type="entry name" value="OBF_DNA_ligase_IV"/>
    <property type="match status" value="1"/>
</dbReference>
<evidence type="ECO:0000256" key="11">
    <source>
        <dbReference type="ARBA" id="ARBA00022840"/>
    </source>
</evidence>
<organism evidence="22 23">
    <name type="scientific">Rhizophagus irregularis</name>
    <dbReference type="NCBI Taxonomy" id="588596"/>
    <lineage>
        <taxon>Eukaryota</taxon>
        <taxon>Fungi</taxon>
        <taxon>Fungi incertae sedis</taxon>
        <taxon>Mucoromycota</taxon>
        <taxon>Glomeromycotina</taxon>
        <taxon>Glomeromycetes</taxon>
        <taxon>Glomerales</taxon>
        <taxon>Glomeraceae</taxon>
        <taxon>Rhizophagus</taxon>
    </lineage>
</organism>
<dbReference type="InterPro" id="IPR036599">
    <property type="entry name" value="DNA_ligase_N_sf"/>
</dbReference>
<dbReference type="InterPro" id="IPR036420">
    <property type="entry name" value="BRCT_dom_sf"/>
</dbReference>
<dbReference type="PROSITE" id="PS50172">
    <property type="entry name" value="BRCT"/>
    <property type="match status" value="2"/>
</dbReference>
<dbReference type="GO" id="GO:0003910">
    <property type="term" value="F:DNA ligase (ATP) activity"/>
    <property type="evidence" value="ECO:0007669"/>
    <property type="project" value="UniProtKB-EC"/>
</dbReference>
<evidence type="ECO:0000256" key="6">
    <source>
        <dbReference type="ARBA" id="ARBA00022598"/>
    </source>
</evidence>